<reference evidence="2 3" key="1">
    <citation type="submission" date="2016-12" db="EMBL/GenBank/DDBJ databases">
        <title>Draft genome sequence of Fusarium oxysporum causing rot on Narcissus.</title>
        <authorList>
            <person name="Armitage A.D."/>
            <person name="Taylor A."/>
            <person name="Clarkson J.P."/>
            <person name="Harrison R.J."/>
            <person name="Jackson A.C."/>
        </authorList>
    </citation>
    <scope>NUCLEOTIDE SEQUENCE [LARGE SCALE GENOMIC DNA]</scope>
    <source>
        <strain evidence="2 3">N139</strain>
    </source>
</reference>
<protein>
    <submittedName>
        <fullName evidence="2">Uncharacterized protein</fullName>
    </submittedName>
</protein>
<evidence type="ECO:0000313" key="3">
    <source>
        <dbReference type="Proteomes" id="UP000290540"/>
    </source>
</evidence>
<dbReference type="AlphaFoldDB" id="A0A4Q2UY09"/>
<comment type="caution">
    <text evidence="2">The sequence shown here is derived from an EMBL/GenBank/DDBJ whole genome shotgun (WGS) entry which is preliminary data.</text>
</comment>
<gene>
    <name evidence="2" type="ORF">BFJ63_vAg18168</name>
</gene>
<feature type="signal peptide" evidence="1">
    <location>
        <begin position="1"/>
        <end position="21"/>
    </location>
</feature>
<keyword evidence="1" id="KW-0732">Signal</keyword>
<evidence type="ECO:0000256" key="1">
    <source>
        <dbReference type="SAM" id="SignalP"/>
    </source>
</evidence>
<name>A0A4Q2UY09_FUSOX</name>
<sequence>MFPKAIPIIFAATCITSTVASISNCQGAFYAGVCQDVFSPGAHHDGLTRSCCQPPHGTTYDDGPGVFCCTTSSSASISYLSSCCSDSGQREINFNPVNVNAF</sequence>
<dbReference type="EMBL" id="MQTW01000842">
    <property type="protein sequence ID" value="RYC78952.1"/>
    <property type="molecule type" value="Genomic_DNA"/>
</dbReference>
<feature type="chain" id="PRO_5020502802" evidence="1">
    <location>
        <begin position="22"/>
        <end position="102"/>
    </location>
</feature>
<accession>A0A4Q2UY09</accession>
<evidence type="ECO:0000313" key="2">
    <source>
        <dbReference type="EMBL" id="RYC78952.1"/>
    </source>
</evidence>
<dbReference type="Proteomes" id="UP000290540">
    <property type="component" value="Unassembled WGS sequence"/>
</dbReference>
<proteinExistence type="predicted"/>
<organism evidence="2 3">
    <name type="scientific">Fusarium oxysporum f. sp. narcissi</name>
    <dbReference type="NCBI Taxonomy" id="451672"/>
    <lineage>
        <taxon>Eukaryota</taxon>
        <taxon>Fungi</taxon>
        <taxon>Dikarya</taxon>
        <taxon>Ascomycota</taxon>
        <taxon>Pezizomycotina</taxon>
        <taxon>Sordariomycetes</taxon>
        <taxon>Hypocreomycetidae</taxon>
        <taxon>Hypocreales</taxon>
        <taxon>Nectriaceae</taxon>
        <taxon>Fusarium</taxon>
        <taxon>Fusarium oxysporum species complex</taxon>
    </lineage>
</organism>